<name>W0EGX0_9FIRM</name>
<dbReference type="KEGG" id="dmt:DESME_03305"/>
<reference evidence="1 2" key="1">
    <citation type="submission" date="2013-12" db="EMBL/GenBank/DDBJ databases">
        <authorList>
            <consortium name="DOE Joint Genome Institute"/>
            <person name="Smidt H."/>
            <person name="Huntemann M."/>
            <person name="Han J."/>
            <person name="Chen A."/>
            <person name="Kyrpides N."/>
            <person name="Mavromatis K."/>
            <person name="Markowitz V."/>
            <person name="Palaniappan K."/>
            <person name="Ivanova N."/>
            <person name="Schaumberg A."/>
            <person name="Pati A."/>
            <person name="Liolios K."/>
            <person name="Nordberg H.P."/>
            <person name="Cantor M.N."/>
            <person name="Hua S.X."/>
            <person name="Woyke T."/>
        </authorList>
    </citation>
    <scope>NUCLEOTIDE SEQUENCE [LARGE SCALE GENOMIC DNA]</scope>
    <source>
        <strain evidence="2">DSM 15288</strain>
    </source>
</reference>
<evidence type="ECO:0000313" key="2">
    <source>
        <dbReference type="Proteomes" id="UP000010847"/>
    </source>
</evidence>
<dbReference type="AlphaFoldDB" id="W0EGX0"/>
<gene>
    <name evidence="1" type="ORF">DESME_03305</name>
</gene>
<proteinExistence type="predicted"/>
<dbReference type="HOGENOM" id="CLU_2805460_0_0_9"/>
<evidence type="ECO:0000313" key="1">
    <source>
        <dbReference type="EMBL" id="AHF08454.1"/>
    </source>
</evidence>
<dbReference type="RefSeq" id="WP_006715315.1">
    <property type="nucleotide sequence ID" value="NZ_CP007032.1"/>
</dbReference>
<accession>W0EGX0</accession>
<organism evidence="1 2">
    <name type="scientific">Desulfitobacterium metallireducens DSM 15288</name>
    <dbReference type="NCBI Taxonomy" id="871968"/>
    <lineage>
        <taxon>Bacteria</taxon>
        <taxon>Bacillati</taxon>
        <taxon>Bacillota</taxon>
        <taxon>Clostridia</taxon>
        <taxon>Eubacteriales</taxon>
        <taxon>Desulfitobacteriaceae</taxon>
        <taxon>Desulfitobacterium</taxon>
    </lineage>
</organism>
<protein>
    <submittedName>
        <fullName evidence="1">Uncharacterized protein</fullName>
    </submittedName>
</protein>
<dbReference type="EMBL" id="CP007032">
    <property type="protein sequence ID" value="AHF08454.1"/>
    <property type="molecule type" value="Genomic_DNA"/>
</dbReference>
<dbReference type="Proteomes" id="UP000010847">
    <property type="component" value="Chromosome"/>
</dbReference>
<keyword evidence="2" id="KW-1185">Reference proteome</keyword>
<sequence>MNIQPKKVGSFTLKDGRTLDAYNCCTTDGYTFYYQNEVLAWKCFALAEIQDFGQLNRPGSFPSTILN</sequence>